<comment type="caution">
    <text evidence="2">The sequence shown here is derived from an EMBL/GenBank/DDBJ whole genome shotgun (WGS) entry which is preliminary data.</text>
</comment>
<proteinExistence type="predicted"/>
<keyword evidence="1" id="KW-1133">Transmembrane helix</keyword>
<evidence type="ECO:0000313" key="2">
    <source>
        <dbReference type="EMBL" id="GID57014.1"/>
    </source>
</evidence>
<dbReference type="EMBL" id="BOMG01000064">
    <property type="protein sequence ID" value="GID57014.1"/>
    <property type="molecule type" value="Genomic_DNA"/>
</dbReference>
<sequence>MTARQHEQDDMIREDLLRLLPPADARDLTPDRQRNLKRTLMTGISARPSARRLRIVLVTAAAMAAVLLGGAVVAIRPWAGGTEIRQTYVAPIIVPVQRASVDGATVLLKRVAAAAEEKPPSGDSGFVYVKSRVGFLTFPENGPDQQMAGVDPRVMEALHDREIWVPLRSGDGLIRERGFDIVLQDPEPHRKWTELPADPDVLLEQVYAATKEDTNKPRDHAAFDYIGDTVDESALSPALTGALFRAAAKIPGVTMVEKSVDALGRPGVAVAMTYLDERTEWIFDPATFEYLGQRSYLVADTLDGKAGTLTGTSAVIERAVVDKAGNRP</sequence>
<dbReference type="RefSeq" id="WP_203799134.1">
    <property type="nucleotide sequence ID" value="NZ_BAAAQE010000094.1"/>
</dbReference>
<evidence type="ECO:0000256" key="1">
    <source>
        <dbReference type="SAM" id="Phobius"/>
    </source>
</evidence>
<name>A0ABQ3XEV2_9ACTN</name>
<dbReference type="NCBIfam" id="NF038083">
    <property type="entry name" value="CU044_5270_fam"/>
    <property type="match status" value="1"/>
</dbReference>
<feature type="transmembrane region" description="Helical" evidence="1">
    <location>
        <begin position="55"/>
        <end position="79"/>
    </location>
</feature>
<keyword evidence="3" id="KW-1185">Reference proteome</keyword>
<evidence type="ECO:0008006" key="4">
    <source>
        <dbReference type="Google" id="ProtNLM"/>
    </source>
</evidence>
<keyword evidence="1" id="KW-0472">Membrane</keyword>
<evidence type="ECO:0000313" key="3">
    <source>
        <dbReference type="Proteomes" id="UP000612282"/>
    </source>
</evidence>
<gene>
    <name evidence="2" type="ORF">Aco03nite_054180</name>
</gene>
<accession>A0ABQ3XEV2</accession>
<dbReference type="Proteomes" id="UP000612282">
    <property type="component" value="Unassembled WGS sequence"/>
</dbReference>
<protein>
    <recommendedName>
        <fullName evidence="4">CU044_5270 family protein</fullName>
    </recommendedName>
</protein>
<dbReference type="InterPro" id="IPR047789">
    <property type="entry name" value="CU044_5270-like"/>
</dbReference>
<reference evidence="2 3" key="1">
    <citation type="submission" date="2021-01" db="EMBL/GenBank/DDBJ databases">
        <title>Whole genome shotgun sequence of Actinoplanes couchii NBRC 106145.</title>
        <authorList>
            <person name="Komaki H."/>
            <person name="Tamura T."/>
        </authorList>
    </citation>
    <scope>NUCLEOTIDE SEQUENCE [LARGE SCALE GENOMIC DNA]</scope>
    <source>
        <strain evidence="2 3">NBRC 106145</strain>
    </source>
</reference>
<keyword evidence="1" id="KW-0812">Transmembrane</keyword>
<organism evidence="2 3">
    <name type="scientific">Actinoplanes couchii</name>
    <dbReference type="NCBI Taxonomy" id="403638"/>
    <lineage>
        <taxon>Bacteria</taxon>
        <taxon>Bacillati</taxon>
        <taxon>Actinomycetota</taxon>
        <taxon>Actinomycetes</taxon>
        <taxon>Micromonosporales</taxon>
        <taxon>Micromonosporaceae</taxon>
        <taxon>Actinoplanes</taxon>
    </lineage>
</organism>